<gene>
    <name evidence="3" type="ORF">GX662_07925</name>
</gene>
<keyword evidence="1" id="KW-0732">Signal</keyword>
<name>A0A847D4Z4_9LACT</name>
<comment type="caution">
    <text evidence="3">The sequence shown here is derived from an EMBL/GenBank/DDBJ whole genome shotgun (WGS) entry which is preliminary data.</text>
</comment>
<dbReference type="SUPFAM" id="SSF52218">
    <property type="entry name" value="Flavoproteins"/>
    <property type="match status" value="1"/>
</dbReference>
<dbReference type="InterPro" id="IPR008254">
    <property type="entry name" value="Flavodoxin/NO_synth"/>
</dbReference>
<organism evidence="3 4">
    <name type="scientific">Trichococcus flocculiformis</name>
    <dbReference type="NCBI Taxonomy" id="82803"/>
    <lineage>
        <taxon>Bacteria</taxon>
        <taxon>Bacillati</taxon>
        <taxon>Bacillota</taxon>
        <taxon>Bacilli</taxon>
        <taxon>Lactobacillales</taxon>
        <taxon>Carnobacteriaceae</taxon>
        <taxon>Trichococcus</taxon>
    </lineage>
</organism>
<evidence type="ECO:0000259" key="2">
    <source>
        <dbReference type="Pfam" id="PF12682"/>
    </source>
</evidence>
<dbReference type="GO" id="GO:0016651">
    <property type="term" value="F:oxidoreductase activity, acting on NAD(P)H"/>
    <property type="evidence" value="ECO:0007669"/>
    <property type="project" value="UniProtKB-ARBA"/>
</dbReference>
<dbReference type="Gene3D" id="3.40.50.360">
    <property type="match status" value="1"/>
</dbReference>
<reference evidence="3 4" key="1">
    <citation type="journal article" date="2020" name="Biotechnol. Biofuels">
        <title>New insights from the biogas microbiome by comprehensive genome-resolved metagenomics of nearly 1600 species originating from multiple anaerobic digesters.</title>
        <authorList>
            <person name="Campanaro S."/>
            <person name="Treu L."/>
            <person name="Rodriguez-R L.M."/>
            <person name="Kovalovszki A."/>
            <person name="Ziels R.M."/>
            <person name="Maus I."/>
            <person name="Zhu X."/>
            <person name="Kougias P.G."/>
            <person name="Basile A."/>
            <person name="Luo G."/>
            <person name="Schluter A."/>
            <person name="Konstantinidis K.T."/>
            <person name="Angelidaki I."/>
        </authorList>
    </citation>
    <scope>NUCLEOTIDE SEQUENCE [LARGE SCALE GENOMIC DNA]</scope>
    <source>
        <strain evidence="3">AS07pgkLD_105</strain>
    </source>
</reference>
<evidence type="ECO:0000313" key="4">
    <source>
        <dbReference type="Proteomes" id="UP000589373"/>
    </source>
</evidence>
<dbReference type="RefSeq" id="WP_276646435.1">
    <property type="nucleotide sequence ID" value="NZ_JAAZCD010000178.1"/>
</dbReference>
<sequence>MALKRILHVALASGFLLAGCTGNGEENSVNQANNSEEIQSATEPSASSSAVEIIGTGQYGRGAQSDGQDTNSTEEPMRILTEDADAIIIYFSRSGNTENLVKMIYNETNADVLELTLSEPYPEDYEETVERANAERDSGNFPEINTEIPDLSQYDWIFLGYQTWAMTLSNPIISFLGTNGELIDGKTIYPFSSNAGYGEGNSLQRIQEILPNSMIEESFTVEDEAVVSSQNELAEWVAD</sequence>
<protein>
    <submittedName>
        <fullName evidence="3">Flavodoxin</fullName>
    </submittedName>
</protein>
<evidence type="ECO:0000313" key="3">
    <source>
        <dbReference type="EMBL" id="NLD32172.1"/>
    </source>
</evidence>
<dbReference type="PANTHER" id="PTHR39201">
    <property type="entry name" value="EXPORTED PROTEIN-RELATED"/>
    <property type="match status" value="1"/>
</dbReference>
<dbReference type="EMBL" id="JAAZCD010000178">
    <property type="protein sequence ID" value="NLD32172.1"/>
    <property type="molecule type" value="Genomic_DNA"/>
</dbReference>
<dbReference type="GO" id="GO:0010181">
    <property type="term" value="F:FMN binding"/>
    <property type="evidence" value="ECO:0007669"/>
    <property type="project" value="InterPro"/>
</dbReference>
<dbReference type="InterPro" id="IPR029039">
    <property type="entry name" value="Flavoprotein-like_sf"/>
</dbReference>
<dbReference type="Pfam" id="PF12682">
    <property type="entry name" value="Flavodoxin_4"/>
    <property type="match status" value="1"/>
</dbReference>
<feature type="domain" description="Flavodoxin-like" evidence="2">
    <location>
        <begin position="87"/>
        <end position="238"/>
    </location>
</feature>
<dbReference type="AlphaFoldDB" id="A0A847D4Z4"/>
<dbReference type="PROSITE" id="PS51257">
    <property type="entry name" value="PROKAR_LIPOPROTEIN"/>
    <property type="match status" value="1"/>
</dbReference>
<proteinExistence type="predicted"/>
<dbReference type="PANTHER" id="PTHR39201:SF1">
    <property type="entry name" value="FLAVODOXIN-LIKE DOMAIN-CONTAINING PROTEIN"/>
    <property type="match status" value="1"/>
</dbReference>
<evidence type="ECO:0000256" key="1">
    <source>
        <dbReference type="SAM" id="SignalP"/>
    </source>
</evidence>
<accession>A0A847D4Z4</accession>
<feature type="signal peptide" evidence="1">
    <location>
        <begin position="1"/>
        <end position="18"/>
    </location>
</feature>
<feature type="chain" id="PRO_5039563728" evidence="1">
    <location>
        <begin position="19"/>
        <end position="239"/>
    </location>
</feature>
<dbReference type="Proteomes" id="UP000589373">
    <property type="component" value="Unassembled WGS sequence"/>
</dbReference>